<dbReference type="SUPFAM" id="SSF55811">
    <property type="entry name" value="Nudix"/>
    <property type="match status" value="1"/>
</dbReference>
<evidence type="ECO:0000259" key="3">
    <source>
        <dbReference type="PROSITE" id="PS51462"/>
    </source>
</evidence>
<dbReference type="PROSITE" id="PS51462">
    <property type="entry name" value="NUDIX"/>
    <property type="match status" value="1"/>
</dbReference>
<dbReference type="Gene3D" id="3.90.79.10">
    <property type="entry name" value="Nucleoside Triphosphate Pyrophosphohydrolase"/>
    <property type="match status" value="1"/>
</dbReference>
<dbReference type="InterPro" id="IPR020084">
    <property type="entry name" value="NUDIX_hydrolase_CS"/>
</dbReference>
<keyword evidence="2" id="KW-0378">Hydrolase</keyword>
<dbReference type="Pfam" id="PF00293">
    <property type="entry name" value="NUDIX"/>
    <property type="match status" value="1"/>
</dbReference>
<keyword evidence="5" id="KW-1185">Reference proteome</keyword>
<dbReference type="PANTHER" id="PTHR43046:SF14">
    <property type="entry name" value="MUTT_NUDIX FAMILY PROTEIN"/>
    <property type="match status" value="1"/>
</dbReference>
<evidence type="ECO:0000256" key="2">
    <source>
        <dbReference type="ARBA" id="ARBA00022801"/>
    </source>
</evidence>
<comment type="caution">
    <text evidence="4">The sequence shown here is derived from an EMBL/GenBank/DDBJ whole genome shotgun (WGS) entry which is preliminary data.</text>
</comment>
<name>A0ABT7MR53_9BACL</name>
<proteinExistence type="predicted"/>
<dbReference type="PANTHER" id="PTHR43046">
    <property type="entry name" value="GDP-MANNOSE MANNOSYL HYDROLASE"/>
    <property type="match status" value="1"/>
</dbReference>
<dbReference type="PROSITE" id="PS00893">
    <property type="entry name" value="NUDIX_BOX"/>
    <property type="match status" value="1"/>
</dbReference>
<evidence type="ECO:0000256" key="1">
    <source>
        <dbReference type="ARBA" id="ARBA00001946"/>
    </source>
</evidence>
<comment type="cofactor">
    <cofactor evidence="1">
        <name>Mg(2+)</name>
        <dbReference type="ChEBI" id="CHEBI:18420"/>
    </cofactor>
</comment>
<evidence type="ECO:0000313" key="5">
    <source>
        <dbReference type="Proteomes" id="UP001230807"/>
    </source>
</evidence>
<accession>A0ABT7MR53</accession>
<feature type="domain" description="Nudix hydrolase" evidence="3">
    <location>
        <begin position="29"/>
        <end position="160"/>
    </location>
</feature>
<dbReference type="CDD" id="cd04693">
    <property type="entry name" value="NUDIX_Hydrolase"/>
    <property type="match status" value="1"/>
</dbReference>
<sequence length="166" mass="19055">MSEQWDLVDGERRPLGKTHVRGEQLAVDTYHTVIEVFTFDVNGNVLLSQRHPDKTYPLLWEGTGGSILAGETSRQGAVRELGEEIGLSVEPDQLEWVATLRRETYFLDLYRYQTDTPLQLDDLVLQEDEVVAVRLVDWSELMALDDLVPSVRERLLRFESDLRLAL</sequence>
<evidence type="ECO:0000313" key="4">
    <source>
        <dbReference type="EMBL" id="MDL5377662.1"/>
    </source>
</evidence>
<reference evidence="4 5" key="1">
    <citation type="submission" date="2023-06" db="EMBL/GenBank/DDBJ databases">
        <title>Influencing factors and mechanism of Cr(VI) reduction by facultative anaerobic Exiguobacterium sp. PY14.</title>
        <authorList>
            <person name="Zou L."/>
        </authorList>
    </citation>
    <scope>NUCLEOTIDE SEQUENCE [LARGE SCALE GENOMIC DNA]</scope>
    <source>
        <strain evidence="4 5">PY14</strain>
    </source>
</reference>
<dbReference type="EMBL" id="JASWER010000010">
    <property type="protein sequence ID" value="MDL5377662.1"/>
    <property type="molecule type" value="Genomic_DNA"/>
</dbReference>
<organism evidence="4 5">
    <name type="scientific">Exiguobacterium mexicanum</name>
    <dbReference type="NCBI Taxonomy" id="340146"/>
    <lineage>
        <taxon>Bacteria</taxon>
        <taxon>Bacillati</taxon>
        <taxon>Bacillota</taxon>
        <taxon>Bacilli</taxon>
        <taxon>Bacillales</taxon>
        <taxon>Bacillales Family XII. Incertae Sedis</taxon>
        <taxon>Exiguobacterium</taxon>
    </lineage>
</organism>
<gene>
    <name evidence="4" type="ORF">QR695_11700</name>
</gene>
<dbReference type="Proteomes" id="UP001230807">
    <property type="component" value="Unassembled WGS sequence"/>
</dbReference>
<protein>
    <submittedName>
        <fullName evidence="4">NUDIX domain-containing protein</fullName>
    </submittedName>
</protein>
<dbReference type="InterPro" id="IPR015797">
    <property type="entry name" value="NUDIX_hydrolase-like_dom_sf"/>
</dbReference>
<dbReference type="InterPro" id="IPR000086">
    <property type="entry name" value="NUDIX_hydrolase_dom"/>
</dbReference>
<dbReference type="RefSeq" id="WP_214834134.1">
    <property type="nucleotide sequence ID" value="NZ_CP183077.1"/>
</dbReference>